<evidence type="ECO:0000313" key="3">
    <source>
        <dbReference type="Proteomes" id="UP001175211"/>
    </source>
</evidence>
<organism evidence="2 3">
    <name type="scientific">Armillaria tabescens</name>
    <name type="common">Ringless honey mushroom</name>
    <name type="synonym">Agaricus tabescens</name>
    <dbReference type="NCBI Taxonomy" id="1929756"/>
    <lineage>
        <taxon>Eukaryota</taxon>
        <taxon>Fungi</taxon>
        <taxon>Dikarya</taxon>
        <taxon>Basidiomycota</taxon>
        <taxon>Agaricomycotina</taxon>
        <taxon>Agaricomycetes</taxon>
        <taxon>Agaricomycetidae</taxon>
        <taxon>Agaricales</taxon>
        <taxon>Marasmiineae</taxon>
        <taxon>Physalacriaceae</taxon>
        <taxon>Desarmillaria</taxon>
    </lineage>
</organism>
<dbReference type="AlphaFoldDB" id="A0AA39N4A0"/>
<gene>
    <name evidence="2" type="ORF">EV420DRAFT_1546671</name>
</gene>
<dbReference type="Proteomes" id="UP001175211">
    <property type="component" value="Unassembled WGS sequence"/>
</dbReference>
<accession>A0AA39N4A0</accession>
<comment type="caution">
    <text evidence="2">The sequence shown here is derived from an EMBL/GenBank/DDBJ whole genome shotgun (WGS) entry which is preliminary data.</text>
</comment>
<protein>
    <submittedName>
        <fullName evidence="2">Uncharacterized protein</fullName>
    </submittedName>
</protein>
<name>A0AA39N4A0_ARMTA</name>
<dbReference type="RefSeq" id="XP_060329935.1">
    <property type="nucleotide sequence ID" value="XM_060473309.1"/>
</dbReference>
<feature type="region of interest" description="Disordered" evidence="1">
    <location>
        <begin position="53"/>
        <end position="125"/>
    </location>
</feature>
<feature type="region of interest" description="Disordered" evidence="1">
    <location>
        <begin position="137"/>
        <end position="193"/>
    </location>
</feature>
<feature type="compositionally biased region" description="Acidic residues" evidence="1">
    <location>
        <begin position="145"/>
        <end position="159"/>
    </location>
</feature>
<dbReference type="EMBL" id="JAUEPS010000020">
    <property type="protein sequence ID" value="KAK0457636.1"/>
    <property type="molecule type" value="Genomic_DNA"/>
</dbReference>
<evidence type="ECO:0000313" key="2">
    <source>
        <dbReference type="EMBL" id="KAK0457636.1"/>
    </source>
</evidence>
<proteinExistence type="predicted"/>
<dbReference type="GeneID" id="85356857"/>
<reference evidence="2" key="1">
    <citation type="submission" date="2023-06" db="EMBL/GenBank/DDBJ databases">
        <authorList>
            <consortium name="Lawrence Berkeley National Laboratory"/>
            <person name="Ahrendt S."/>
            <person name="Sahu N."/>
            <person name="Indic B."/>
            <person name="Wong-Bajracharya J."/>
            <person name="Merenyi Z."/>
            <person name="Ke H.-M."/>
            <person name="Monk M."/>
            <person name="Kocsube S."/>
            <person name="Drula E."/>
            <person name="Lipzen A."/>
            <person name="Balint B."/>
            <person name="Henrissat B."/>
            <person name="Andreopoulos B."/>
            <person name="Martin F.M."/>
            <person name="Harder C.B."/>
            <person name="Rigling D."/>
            <person name="Ford K.L."/>
            <person name="Foster G.D."/>
            <person name="Pangilinan J."/>
            <person name="Papanicolaou A."/>
            <person name="Barry K."/>
            <person name="LaButti K."/>
            <person name="Viragh M."/>
            <person name="Koriabine M."/>
            <person name="Yan M."/>
            <person name="Riley R."/>
            <person name="Champramary S."/>
            <person name="Plett K.L."/>
            <person name="Tsai I.J."/>
            <person name="Slot J."/>
            <person name="Sipos G."/>
            <person name="Plett J."/>
            <person name="Nagy L.G."/>
            <person name="Grigoriev I.V."/>
        </authorList>
    </citation>
    <scope>NUCLEOTIDE SEQUENCE</scope>
    <source>
        <strain evidence="2">CCBAS 213</strain>
    </source>
</reference>
<sequence>MDNHFNDMGTFEGTLDAMRAELRRLGFDSNDAPVPFPPAEAVSHHIDLLRPVRPVGSQTRRPPVSLIPWNRTREGERRDTHDSDDSMPPLEDVSDSGSESGWSTEDDEDDDLGRDAVPPSGFMFRPVETAVTWSAGIGSGMDLGIDVDDETPDDTEDSVDSTADGGQSSTENGRPPFVTDGRGRVIGASEEEQDNALSRSFFGRFFFSRSS</sequence>
<evidence type="ECO:0000256" key="1">
    <source>
        <dbReference type="SAM" id="MobiDB-lite"/>
    </source>
</evidence>
<keyword evidence="3" id="KW-1185">Reference proteome</keyword>
<feature type="compositionally biased region" description="Basic and acidic residues" evidence="1">
    <location>
        <begin position="71"/>
        <end position="84"/>
    </location>
</feature>